<name>A0A8K0WSV7_9HYPO</name>
<evidence type="ECO:0000256" key="1">
    <source>
        <dbReference type="ARBA" id="ARBA00010378"/>
    </source>
</evidence>
<feature type="region of interest" description="Disordered" evidence="4">
    <location>
        <begin position="142"/>
        <end position="176"/>
    </location>
</feature>
<evidence type="ECO:0000313" key="7">
    <source>
        <dbReference type="Proteomes" id="UP000813444"/>
    </source>
</evidence>
<evidence type="ECO:0000259" key="5">
    <source>
        <dbReference type="SMART" id="SM00382"/>
    </source>
</evidence>
<dbReference type="AlphaFoldDB" id="A0A8K0WSV7"/>
<dbReference type="SUPFAM" id="SSF52540">
    <property type="entry name" value="P-loop containing nucleoside triphosphate hydrolases"/>
    <property type="match status" value="3"/>
</dbReference>
<comment type="caution">
    <text evidence="6">The sequence shown here is derived from an EMBL/GenBank/DDBJ whole genome shotgun (WGS) entry which is preliminary data.</text>
</comment>
<keyword evidence="3" id="KW-0067">ATP-binding</keyword>
<dbReference type="CDD" id="cd00009">
    <property type="entry name" value="AAA"/>
    <property type="match status" value="2"/>
</dbReference>
<dbReference type="InterPro" id="IPR003959">
    <property type="entry name" value="ATPase_AAA_core"/>
</dbReference>
<dbReference type="PANTHER" id="PTHR43392">
    <property type="entry name" value="AAA-TYPE ATPASE FAMILY PROTEIN / ANKYRIN REPEAT FAMILY PROTEIN"/>
    <property type="match status" value="1"/>
</dbReference>
<dbReference type="InterPro" id="IPR050773">
    <property type="entry name" value="CbxX/CfxQ_RuBisCO_ESX"/>
</dbReference>
<protein>
    <submittedName>
        <fullName evidence="6">P-loop containing nucleoside triphosphate hydrolase protein</fullName>
    </submittedName>
</protein>
<evidence type="ECO:0000256" key="4">
    <source>
        <dbReference type="SAM" id="MobiDB-lite"/>
    </source>
</evidence>
<evidence type="ECO:0000313" key="6">
    <source>
        <dbReference type="EMBL" id="KAH7322786.1"/>
    </source>
</evidence>
<feature type="domain" description="AAA+ ATPase" evidence="5">
    <location>
        <begin position="326"/>
        <end position="456"/>
    </location>
</feature>
<keyword evidence="7" id="KW-1185">Reference proteome</keyword>
<dbReference type="InterPro" id="IPR003593">
    <property type="entry name" value="AAA+_ATPase"/>
</dbReference>
<feature type="compositionally biased region" description="Acidic residues" evidence="4">
    <location>
        <begin position="196"/>
        <end position="222"/>
    </location>
</feature>
<dbReference type="FunFam" id="3.40.50.300:FF:000216">
    <property type="entry name" value="Type VII secretion ATPase EccA"/>
    <property type="match status" value="2"/>
</dbReference>
<feature type="compositionally biased region" description="Acidic residues" evidence="4">
    <location>
        <begin position="251"/>
        <end position="269"/>
    </location>
</feature>
<dbReference type="PRINTS" id="PR00819">
    <property type="entry name" value="CBXCFQXSUPER"/>
</dbReference>
<dbReference type="Gene3D" id="3.40.50.300">
    <property type="entry name" value="P-loop containing nucleotide triphosphate hydrolases"/>
    <property type="match status" value="3"/>
</dbReference>
<dbReference type="SMART" id="SM00382">
    <property type="entry name" value="AAA"/>
    <property type="match status" value="3"/>
</dbReference>
<dbReference type="OrthoDB" id="2423195at2759"/>
<gene>
    <name evidence="6" type="ORF">B0I35DRAFT_476700</name>
</gene>
<keyword evidence="2" id="KW-0547">Nucleotide-binding</keyword>
<evidence type="ECO:0000256" key="2">
    <source>
        <dbReference type="ARBA" id="ARBA00022741"/>
    </source>
</evidence>
<accession>A0A8K0WSV7</accession>
<dbReference type="InterPro" id="IPR041627">
    <property type="entry name" value="AAA_lid_6"/>
</dbReference>
<dbReference type="Proteomes" id="UP000813444">
    <property type="component" value="Unassembled WGS sequence"/>
</dbReference>
<feature type="domain" description="AAA+ ATPase" evidence="5">
    <location>
        <begin position="884"/>
        <end position="1021"/>
    </location>
</feature>
<evidence type="ECO:0000256" key="3">
    <source>
        <dbReference type="ARBA" id="ARBA00022840"/>
    </source>
</evidence>
<dbReference type="GO" id="GO:0016887">
    <property type="term" value="F:ATP hydrolysis activity"/>
    <property type="evidence" value="ECO:0007669"/>
    <property type="project" value="InterPro"/>
</dbReference>
<dbReference type="Gene3D" id="1.10.8.60">
    <property type="match status" value="2"/>
</dbReference>
<reference evidence="6" key="1">
    <citation type="journal article" date="2021" name="Nat. Commun.">
        <title>Genetic determinants of endophytism in the Arabidopsis root mycobiome.</title>
        <authorList>
            <person name="Mesny F."/>
            <person name="Miyauchi S."/>
            <person name="Thiergart T."/>
            <person name="Pickel B."/>
            <person name="Atanasova L."/>
            <person name="Karlsson M."/>
            <person name="Huettel B."/>
            <person name="Barry K.W."/>
            <person name="Haridas S."/>
            <person name="Chen C."/>
            <person name="Bauer D."/>
            <person name="Andreopoulos W."/>
            <person name="Pangilinan J."/>
            <person name="LaButti K."/>
            <person name="Riley R."/>
            <person name="Lipzen A."/>
            <person name="Clum A."/>
            <person name="Drula E."/>
            <person name="Henrissat B."/>
            <person name="Kohler A."/>
            <person name="Grigoriev I.V."/>
            <person name="Martin F.M."/>
            <person name="Hacquard S."/>
        </authorList>
    </citation>
    <scope>NUCLEOTIDE SEQUENCE</scope>
    <source>
        <strain evidence="6">MPI-CAGE-CH-0235</strain>
    </source>
</reference>
<feature type="domain" description="AAA+ ATPase" evidence="5">
    <location>
        <begin position="603"/>
        <end position="744"/>
    </location>
</feature>
<dbReference type="EMBL" id="JAGPNK010000004">
    <property type="protein sequence ID" value="KAH7322786.1"/>
    <property type="molecule type" value="Genomic_DNA"/>
</dbReference>
<dbReference type="Pfam" id="PF00004">
    <property type="entry name" value="AAA"/>
    <property type="match status" value="2"/>
</dbReference>
<proteinExistence type="inferred from homology"/>
<sequence length="1143" mass="127297">MDHQTQNADFSVSWLLGLPSHEPPCQSQTSLPSWSRQFQSCDDAFSVSWLIGIRPPSLSVSPSSPTSSQAAIASTESSLSPPEWARAFSNADPVFSVSWLLGIGHHLSTIPDPPWAKLYRTNDADFFVSQLLGIAPRPRTLKRKKAKRLSQRDASQELSTAAASTEADGGCAQDESKDEFAETGYYLAQMMGELPYESDSDEDSDSESEGVAETPASEEDPVLAEPGFLELCSKMEMMLDDIEEASKAELSDDDKESIDGLSPEECDDDSPARLEWLRQKRVEYAENKYLDRLMSMTGLEETKTFFLHAKAKFQAASRRETDLKRENFDVAFIGSEGTGKSTMALLYAKFLASMGLVKKNGMNNGIERFSTYAFSKTTTIELMRNTCNACGGCIAILDDCQLLSRDEINIWNLYARTHDLPGNVVLILAGDYEDGFSELMTYSAEVENHFPLLKLPDYNQDELRQIYLRMFGKWFNKKMVLETGEDDHYVKILIRRLKSSSSEKRFGNVWVIQKAFVDACRRQVERFRQARREGQYLEDFRITKEDILGTRPTVDLEKSTAWKELQTMLGLENVKESILAVLNQVKQNYDREMRGEEMLPVSANRVFLGPPGTGKTTVARLYGKILADLGVLSKDKVIIKNPTDLIDRYIGGSENNTKAALSEAAGSVLIIDDAHMLDPGTINANDDKNGDYRGSIIDTIVAEVSGAPGEDRCVILCGYSDAMKEMYANCNPGFSRRFPLDNAFVFENFSLDTLGKILDLKLGQRKLRITDKAREVAINMLERASVRPNFGNGGEVENLILKGASARTQRIADESKTGDDKVDEIPLEPQDFDADWDRHSKAAANTRAIFNEFVGYEEIISKFESYQYMAQGMRLRNINPRPYIPFTYVFKGPPGTGKTSTARKLGQIFYDMGFLSAPDVVEVSASQLIGEYSGQTGPKTVRLLQSALGKVLFIDEAYRLAGSGFAEEAVSELVDAVTKPQYSRKLIIVLAGYEDDIERLMRSNHGLRSRFPTEFTFRPMRVEQCLEQLRRVVGRVGITIQPTVEMDSATRNMLNGSLSRMSQEKGWASGRSVDTLGEKLIGHIFKECALKGYTGKELKVSGKELVTILSGSSMGSAGAYKWGGSGPMGARQVMTLRDLEGYE</sequence>
<dbReference type="Pfam" id="PF17866">
    <property type="entry name" value="AAA_lid_6"/>
    <property type="match status" value="1"/>
</dbReference>
<dbReference type="GO" id="GO:0005524">
    <property type="term" value="F:ATP binding"/>
    <property type="evidence" value="ECO:0007669"/>
    <property type="project" value="UniProtKB-KW"/>
</dbReference>
<dbReference type="PANTHER" id="PTHR43392:SF2">
    <property type="entry name" value="AAA-TYPE ATPASE FAMILY PROTEIN _ ANKYRIN REPEAT FAMILY PROTEIN"/>
    <property type="match status" value="1"/>
</dbReference>
<comment type="similarity">
    <text evidence="1">Belongs to the CbxX/CfxQ family.</text>
</comment>
<feature type="region of interest" description="Disordered" evidence="4">
    <location>
        <begin position="246"/>
        <end position="269"/>
    </location>
</feature>
<dbReference type="InterPro" id="IPR027417">
    <property type="entry name" value="P-loop_NTPase"/>
</dbReference>
<feature type="region of interest" description="Disordered" evidence="4">
    <location>
        <begin position="196"/>
        <end position="224"/>
    </location>
</feature>
<organism evidence="6 7">
    <name type="scientific">Stachybotrys elegans</name>
    <dbReference type="NCBI Taxonomy" id="80388"/>
    <lineage>
        <taxon>Eukaryota</taxon>
        <taxon>Fungi</taxon>
        <taxon>Dikarya</taxon>
        <taxon>Ascomycota</taxon>
        <taxon>Pezizomycotina</taxon>
        <taxon>Sordariomycetes</taxon>
        <taxon>Hypocreomycetidae</taxon>
        <taxon>Hypocreales</taxon>
        <taxon>Stachybotryaceae</taxon>
        <taxon>Stachybotrys</taxon>
    </lineage>
</organism>
<keyword evidence="6" id="KW-0378">Hydrolase</keyword>
<dbReference type="InterPro" id="IPR000641">
    <property type="entry name" value="CbxX/CfxQ"/>
</dbReference>